<dbReference type="RefSeq" id="WP_041897725.1">
    <property type="nucleotide sequence ID" value="NZ_CP010086.2"/>
</dbReference>
<evidence type="ECO:0000256" key="3">
    <source>
        <dbReference type="ARBA" id="ARBA00023002"/>
    </source>
</evidence>
<evidence type="ECO:0000256" key="2">
    <source>
        <dbReference type="ARBA" id="ARBA00022857"/>
    </source>
</evidence>
<evidence type="ECO:0000313" key="5">
    <source>
        <dbReference type="Proteomes" id="UP000031866"/>
    </source>
</evidence>
<dbReference type="STRING" id="1520.LF65_03577"/>
<sequence length="239" mass="26274">MKTALVTGSNKGIGFEISKKLLKEGYHVLVGARDESRGKNAIKELAKYGPVDLIKIDYSDSESIKEAVQRVSNEYKKLNLLVNNAGIPGPLIKRPSWEFTKEELLETYTVDFLGPFELSKGLLPILIENHGKIVNVSIPIEPMPFPNMNPFAYQTGKAPLNIMTKSWGISIDEIALPVQIFAVMPGAVSTDLNNHTTGKGVKMPEEAAGWIVGLALDEKNHNGQVINFEGKLADYKNLV</sequence>
<dbReference type="PANTHER" id="PTHR43490">
    <property type="entry name" value="(+)-NEOMENTHOL DEHYDROGENASE"/>
    <property type="match status" value="1"/>
</dbReference>
<name>A0A0B5QTG1_CLOBE</name>
<dbReference type="Gene3D" id="3.40.50.720">
    <property type="entry name" value="NAD(P)-binding Rossmann-like Domain"/>
    <property type="match status" value="1"/>
</dbReference>
<dbReference type="OrthoDB" id="9808814at2"/>
<dbReference type="GO" id="GO:0016020">
    <property type="term" value="C:membrane"/>
    <property type="evidence" value="ECO:0007669"/>
    <property type="project" value="TreeGrafter"/>
</dbReference>
<dbReference type="PRINTS" id="PR00081">
    <property type="entry name" value="GDHRDH"/>
</dbReference>
<organism evidence="4 5">
    <name type="scientific">Clostridium beijerinckii</name>
    <name type="common">Clostridium MP</name>
    <dbReference type="NCBI Taxonomy" id="1520"/>
    <lineage>
        <taxon>Bacteria</taxon>
        <taxon>Bacillati</taxon>
        <taxon>Bacillota</taxon>
        <taxon>Clostridia</taxon>
        <taxon>Eubacteriales</taxon>
        <taxon>Clostridiaceae</taxon>
        <taxon>Clostridium</taxon>
    </lineage>
</organism>
<comment type="similarity">
    <text evidence="1">Belongs to the short-chain dehydrogenases/reductases (SDR) family.</text>
</comment>
<dbReference type="SUPFAM" id="SSF51735">
    <property type="entry name" value="NAD(P)-binding Rossmann-fold domains"/>
    <property type="match status" value="1"/>
</dbReference>
<gene>
    <name evidence="4" type="ORF">LF65_03577</name>
</gene>
<dbReference type="PANTHER" id="PTHR43490:SF99">
    <property type="entry name" value="SHORT-CHAIN DEHYDROGENASE_REDUCTASE"/>
    <property type="match status" value="1"/>
</dbReference>
<proteinExistence type="inferred from homology"/>
<dbReference type="InterPro" id="IPR002347">
    <property type="entry name" value="SDR_fam"/>
</dbReference>
<evidence type="ECO:0000256" key="1">
    <source>
        <dbReference type="ARBA" id="ARBA00006484"/>
    </source>
</evidence>
<keyword evidence="3" id="KW-0560">Oxidoreductase</keyword>
<dbReference type="InterPro" id="IPR036291">
    <property type="entry name" value="NAD(P)-bd_dom_sf"/>
</dbReference>
<dbReference type="EMBL" id="CP010086">
    <property type="protein sequence ID" value="AJH00134.1"/>
    <property type="molecule type" value="Genomic_DNA"/>
</dbReference>
<dbReference type="KEGG" id="cbei:LF65_03577"/>
<dbReference type="GO" id="GO:0016491">
    <property type="term" value="F:oxidoreductase activity"/>
    <property type="evidence" value="ECO:0007669"/>
    <property type="project" value="UniProtKB-KW"/>
</dbReference>
<dbReference type="AlphaFoldDB" id="A0A0B5QTG1"/>
<protein>
    <submittedName>
        <fullName evidence="4">Short-chain dehydrogenase</fullName>
    </submittedName>
</protein>
<evidence type="ECO:0000313" key="4">
    <source>
        <dbReference type="EMBL" id="AJH00134.1"/>
    </source>
</evidence>
<accession>A0A0B5QTG1</accession>
<keyword evidence="2" id="KW-0521">NADP</keyword>
<dbReference type="Proteomes" id="UP000031866">
    <property type="component" value="Chromosome"/>
</dbReference>
<reference evidence="5" key="1">
    <citation type="submission" date="2014-12" db="EMBL/GenBank/DDBJ databases">
        <title>Genome sequence of Clostridium beijerinckii strain 59B.</title>
        <authorList>
            <person name="Little G.T."/>
            <person name="Minton N.P."/>
        </authorList>
    </citation>
    <scope>NUCLEOTIDE SEQUENCE [LARGE SCALE GENOMIC DNA]</scope>
    <source>
        <strain evidence="5">59B</strain>
    </source>
</reference>
<dbReference type="Pfam" id="PF00106">
    <property type="entry name" value="adh_short"/>
    <property type="match status" value="1"/>
</dbReference>